<feature type="transmembrane region" description="Helical" evidence="1">
    <location>
        <begin position="265"/>
        <end position="284"/>
    </location>
</feature>
<keyword evidence="1" id="KW-0812">Transmembrane</keyword>
<dbReference type="Pfam" id="PF05795">
    <property type="entry name" value="Plasmodium_Vir"/>
    <property type="match status" value="1"/>
</dbReference>
<sequence>MSDLQSKINNIPEFAFYAELDEASGYNDTDLNEYVRGCNTCTWDSSIKSYILKIIYNFDKLKRYFNKPSYSTYCRYLKYWVYSEKKNYEIRHSNQKTFWNNCIPCIWKNLQTKNINSHGTCELDYDDFSNAIISMKRELDMFCTIRKHLGNTEELKINKEDCIAFNQKKDYYVNIILKYLSSIPNKTYLEPKFFDIDDACSLKNINTIFSDITCPIVEDSKPRPVQDCSSSVAETLSNASQSYICEPCPEQSVTEDLTYNSSYEVALSICITFFLTIVVCFLLYKHTPFGHWLHNSLRSRYLLRKNMDNKNTQELLEINSRYSDRSIENSEYNITYENF</sequence>
<reference evidence="3" key="1">
    <citation type="submission" date="2016-05" db="EMBL/GenBank/DDBJ databases">
        <authorList>
            <person name="Naeem Raeece"/>
        </authorList>
    </citation>
    <scope>NUCLEOTIDE SEQUENCE [LARGE SCALE GENOMIC DNA]</scope>
</reference>
<dbReference type="AlphaFoldDB" id="A0A1A8XC79"/>
<proteinExistence type="predicted"/>
<dbReference type="Proteomes" id="UP000078546">
    <property type="component" value="Unassembled WGS sequence"/>
</dbReference>
<evidence type="ECO:0000256" key="1">
    <source>
        <dbReference type="SAM" id="Phobius"/>
    </source>
</evidence>
<evidence type="ECO:0000313" key="2">
    <source>
        <dbReference type="EMBL" id="SBT02799.1"/>
    </source>
</evidence>
<organism evidence="2 3">
    <name type="scientific">Plasmodium ovale curtisi</name>
    <dbReference type="NCBI Taxonomy" id="864141"/>
    <lineage>
        <taxon>Eukaryota</taxon>
        <taxon>Sar</taxon>
        <taxon>Alveolata</taxon>
        <taxon>Apicomplexa</taxon>
        <taxon>Aconoidasida</taxon>
        <taxon>Haemosporida</taxon>
        <taxon>Plasmodiidae</taxon>
        <taxon>Plasmodium</taxon>
        <taxon>Plasmodium (Plasmodium)</taxon>
    </lineage>
</organism>
<evidence type="ECO:0000313" key="3">
    <source>
        <dbReference type="Proteomes" id="UP000078546"/>
    </source>
</evidence>
<accession>A0A1A8XC79</accession>
<keyword evidence="1" id="KW-1133">Transmembrane helix</keyword>
<dbReference type="InterPro" id="IPR008780">
    <property type="entry name" value="Plasmodium_Vir"/>
</dbReference>
<protein>
    <submittedName>
        <fullName evidence="2">PIR Superfamily Protein</fullName>
    </submittedName>
</protein>
<dbReference type="EMBL" id="FLQV01003761">
    <property type="protein sequence ID" value="SBT02799.1"/>
    <property type="molecule type" value="Genomic_DNA"/>
</dbReference>
<gene>
    <name evidence="2" type="ORF">POVCU1_080870</name>
</gene>
<keyword evidence="1" id="KW-0472">Membrane</keyword>
<name>A0A1A8XC79_PLAOA</name>